<feature type="compositionally biased region" description="Basic and acidic residues" evidence="1">
    <location>
        <begin position="63"/>
        <end position="75"/>
    </location>
</feature>
<comment type="caution">
    <text evidence="2">The sequence shown here is derived from an EMBL/GenBank/DDBJ whole genome shotgun (WGS) entry which is preliminary data.</text>
</comment>
<dbReference type="Proteomes" id="UP000309033">
    <property type="component" value="Unassembled WGS sequence"/>
</dbReference>
<gene>
    <name evidence="2" type="ORF">FED44_11160</name>
</gene>
<name>A0A5R8ZC95_9ACTN</name>
<evidence type="ECO:0000313" key="2">
    <source>
        <dbReference type="EMBL" id="TLP62486.1"/>
    </source>
</evidence>
<proteinExistence type="predicted"/>
<reference evidence="2" key="1">
    <citation type="submission" date="2019-05" db="EMBL/GenBank/DDBJ databases">
        <title>Isolation, diversity and antifungal activity of Actinobacteria from wheat.</title>
        <authorList>
            <person name="Yu B."/>
        </authorList>
    </citation>
    <scope>NUCLEOTIDE SEQUENCE [LARGE SCALE GENOMIC DNA]</scope>
    <source>
        <strain evidence="2">NEAU-HEGS1-5</strain>
    </source>
</reference>
<accession>A0A5R8ZC95</accession>
<evidence type="ECO:0000256" key="1">
    <source>
        <dbReference type="SAM" id="MobiDB-lite"/>
    </source>
</evidence>
<feature type="region of interest" description="Disordered" evidence="1">
    <location>
        <begin position="63"/>
        <end position="88"/>
    </location>
</feature>
<protein>
    <submittedName>
        <fullName evidence="2">Uncharacterized protein</fullName>
    </submittedName>
</protein>
<feature type="compositionally biased region" description="Polar residues" evidence="1">
    <location>
        <begin position="77"/>
        <end position="88"/>
    </location>
</feature>
<dbReference type="EMBL" id="VANP01000003">
    <property type="protein sequence ID" value="TLP62486.1"/>
    <property type="molecule type" value="Genomic_DNA"/>
</dbReference>
<dbReference type="AlphaFoldDB" id="A0A5R8ZC95"/>
<sequence>MGKKKKTPLAHDIIDAVATVAGSAVTVKVTALGVVTGQPVAGALGGAYAGKKVRDEINSLKTSEGREKWGERLDNLGENTKNNPCPGY</sequence>
<keyword evidence="3" id="KW-1185">Reference proteome</keyword>
<evidence type="ECO:0000313" key="3">
    <source>
        <dbReference type="Proteomes" id="UP000309033"/>
    </source>
</evidence>
<organism evidence="2 3">
    <name type="scientific">Microbispora triticiradicis</name>
    <dbReference type="NCBI Taxonomy" id="2200763"/>
    <lineage>
        <taxon>Bacteria</taxon>
        <taxon>Bacillati</taxon>
        <taxon>Actinomycetota</taxon>
        <taxon>Actinomycetes</taxon>
        <taxon>Streptosporangiales</taxon>
        <taxon>Streptosporangiaceae</taxon>
        <taxon>Microbispora</taxon>
    </lineage>
</organism>